<dbReference type="RefSeq" id="XP_054830604.1">
    <property type="nucleotide sequence ID" value="XM_054974629.1"/>
</dbReference>
<dbReference type="SUPFAM" id="SSF56672">
    <property type="entry name" value="DNA/RNA polymerases"/>
    <property type="match status" value="1"/>
</dbReference>
<proteinExistence type="predicted"/>
<dbReference type="KEGG" id="emc:129326461"/>
<dbReference type="InterPro" id="IPR041373">
    <property type="entry name" value="RT_RNaseH"/>
</dbReference>
<keyword evidence="1" id="KW-0808">Transferase</keyword>
<evidence type="ECO:0000256" key="6">
    <source>
        <dbReference type="ARBA" id="ARBA00022918"/>
    </source>
</evidence>
<keyword evidence="5" id="KW-0378">Hydrolase</keyword>
<dbReference type="InterPro" id="IPR043502">
    <property type="entry name" value="DNA/RNA_pol_sf"/>
</dbReference>
<dbReference type="AlphaFoldDB" id="A0AA97J401"/>
<organism evidence="8 9">
    <name type="scientific">Eublepharis macularius</name>
    <name type="common">Leopard gecko</name>
    <name type="synonym">Cyrtodactylus macularius</name>
    <dbReference type="NCBI Taxonomy" id="481883"/>
    <lineage>
        <taxon>Eukaryota</taxon>
        <taxon>Metazoa</taxon>
        <taxon>Chordata</taxon>
        <taxon>Craniata</taxon>
        <taxon>Vertebrata</taxon>
        <taxon>Euteleostomi</taxon>
        <taxon>Lepidosauria</taxon>
        <taxon>Squamata</taxon>
        <taxon>Bifurcata</taxon>
        <taxon>Gekkota</taxon>
        <taxon>Eublepharidae</taxon>
        <taxon>Eublepharinae</taxon>
        <taxon>Eublepharis</taxon>
    </lineage>
</organism>
<keyword evidence="8" id="KW-1185">Reference proteome</keyword>
<name>A0AA97J401_EUBMA</name>
<dbReference type="GO" id="GO:0003964">
    <property type="term" value="F:RNA-directed DNA polymerase activity"/>
    <property type="evidence" value="ECO:0007669"/>
    <property type="project" value="UniProtKB-KW"/>
</dbReference>
<dbReference type="GO" id="GO:0016787">
    <property type="term" value="F:hydrolase activity"/>
    <property type="evidence" value="ECO:0007669"/>
    <property type="project" value="UniProtKB-KW"/>
</dbReference>
<keyword evidence="4" id="KW-0255">Endonuclease</keyword>
<sequence>MSPWRNAILFECLWKGCGVKHLKAAWEGPHAIVDKLDDITCAVAMARSGHKTKVVHVNMLEPLTERPMVLPVTRKEGENAMLDDDPLDVLAHFSEPAQREELGWCTGMSGHDKENTLSELHKFVDMDSHLEHLAEVLEALRQAGLTIKLNKRFHRPDLQEFPNLELATLFIVATDASDREIGAVLMQGWDGTKHPLAYLSRKLIPREKNLSSVQKECRAVVWALDKLRPYLWGQEVSLLTDPSSLQWLQAMKNTHSKLRR</sequence>
<evidence type="ECO:0000256" key="1">
    <source>
        <dbReference type="ARBA" id="ARBA00022679"/>
    </source>
</evidence>
<evidence type="ECO:0000313" key="8">
    <source>
        <dbReference type="Proteomes" id="UP001190640"/>
    </source>
</evidence>
<keyword evidence="3" id="KW-0540">Nuclease</keyword>
<gene>
    <name evidence="9" type="primary">LOC129326461</name>
</gene>
<dbReference type="CDD" id="cd09274">
    <property type="entry name" value="RNase_HI_RT_Ty3"/>
    <property type="match status" value="1"/>
</dbReference>
<dbReference type="GO" id="GO:0004519">
    <property type="term" value="F:endonuclease activity"/>
    <property type="evidence" value="ECO:0007669"/>
    <property type="project" value="UniProtKB-KW"/>
</dbReference>
<keyword evidence="2" id="KW-0548">Nucleotidyltransferase</keyword>
<evidence type="ECO:0000259" key="7">
    <source>
        <dbReference type="Pfam" id="PF17917"/>
    </source>
</evidence>
<dbReference type="FunFam" id="3.10.20.370:FF:000001">
    <property type="entry name" value="Retrovirus-related Pol polyprotein from transposon 17.6-like protein"/>
    <property type="match status" value="1"/>
</dbReference>
<dbReference type="PANTHER" id="PTHR33064">
    <property type="entry name" value="POL PROTEIN"/>
    <property type="match status" value="1"/>
</dbReference>
<protein>
    <submittedName>
        <fullName evidence="9">Uncharacterized protein LOC129326461</fullName>
    </submittedName>
</protein>
<dbReference type="Gene3D" id="3.10.20.370">
    <property type="match status" value="1"/>
</dbReference>
<dbReference type="PANTHER" id="PTHR33064:SF29">
    <property type="entry name" value="PEPTIDASE A2 DOMAIN-CONTAINING PROTEIN-RELATED"/>
    <property type="match status" value="1"/>
</dbReference>
<evidence type="ECO:0000313" key="9">
    <source>
        <dbReference type="RefSeq" id="XP_054830604.1"/>
    </source>
</evidence>
<evidence type="ECO:0000256" key="5">
    <source>
        <dbReference type="ARBA" id="ARBA00022801"/>
    </source>
</evidence>
<dbReference type="GeneID" id="129326461"/>
<reference evidence="9" key="1">
    <citation type="submission" date="2025-08" db="UniProtKB">
        <authorList>
            <consortium name="RefSeq"/>
        </authorList>
    </citation>
    <scope>IDENTIFICATION</scope>
    <source>
        <tissue evidence="9">Blood</tissue>
    </source>
</reference>
<dbReference type="Pfam" id="PF17917">
    <property type="entry name" value="RT_RNaseH"/>
    <property type="match status" value="1"/>
</dbReference>
<accession>A0AA97J401</accession>
<evidence type="ECO:0000256" key="2">
    <source>
        <dbReference type="ARBA" id="ARBA00022695"/>
    </source>
</evidence>
<feature type="domain" description="Reverse transcriptase RNase H-like" evidence="7">
    <location>
        <begin position="170"/>
        <end position="260"/>
    </location>
</feature>
<keyword evidence="6" id="KW-0695">RNA-directed DNA polymerase</keyword>
<evidence type="ECO:0000256" key="3">
    <source>
        <dbReference type="ARBA" id="ARBA00022722"/>
    </source>
</evidence>
<dbReference type="Proteomes" id="UP001190640">
    <property type="component" value="Chromosome 3"/>
</dbReference>
<dbReference type="InterPro" id="IPR051320">
    <property type="entry name" value="Viral_Replic_Matur_Polypro"/>
</dbReference>
<evidence type="ECO:0000256" key="4">
    <source>
        <dbReference type="ARBA" id="ARBA00022759"/>
    </source>
</evidence>